<dbReference type="InterPro" id="IPR008554">
    <property type="entry name" value="Glutaredoxin-like"/>
</dbReference>
<dbReference type="InterPro" id="IPR036249">
    <property type="entry name" value="Thioredoxin-like_sf"/>
</dbReference>
<dbReference type="Pfam" id="PF05768">
    <property type="entry name" value="Glrx-like"/>
    <property type="match status" value="1"/>
</dbReference>
<dbReference type="EMBL" id="MDKE01000069">
    <property type="protein sequence ID" value="OIN04336.1"/>
    <property type="molecule type" value="Genomic_DNA"/>
</dbReference>
<evidence type="ECO:0000313" key="2">
    <source>
        <dbReference type="Proteomes" id="UP000243073"/>
    </source>
</evidence>
<evidence type="ECO:0000313" key="1">
    <source>
        <dbReference type="EMBL" id="OIN04336.1"/>
    </source>
</evidence>
<dbReference type="SUPFAM" id="SSF52833">
    <property type="entry name" value="Thioredoxin-like"/>
    <property type="match status" value="1"/>
</dbReference>
<dbReference type="PANTHER" id="PTHR33558:SF1">
    <property type="entry name" value="GLUTAREDOXIN-LIKE PROTEIN C5ORF63 HOMOLOG"/>
    <property type="match status" value="1"/>
</dbReference>
<proteinExistence type="predicted"/>
<sequence length="77" mass="8615">MSLTLFSTDGCHLCEQAWALLEQCGLSGDTEQQDIINNEQWLAAYAVRIPVLRRQDGAELDWPFSAADIIAFNRVTS</sequence>
<dbReference type="InterPro" id="IPR052565">
    <property type="entry name" value="Glutaredoxin-like_YDR286C"/>
</dbReference>
<dbReference type="OrthoDB" id="8537427at2"/>
<reference evidence="1 2" key="1">
    <citation type="submission" date="2016-07" db="EMBL/GenBank/DDBJ databases">
        <title>Draft Genome Sequence of Oceanisphaera psychrotolerans, isolated from coastal sediment samples.</title>
        <authorList>
            <person name="Zhuo S."/>
            <person name="Ruan Z."/>
        </authorList>
    </citation>
    <scope>NUCLEOTIDE SEQUENCE [LARGE SCALE GENOMIC DNA]</scope>
    <source>
        <strain evidence="1 2">LAM-WHM-ZC</strain>
    </source>
</reference>
<dbReference type="AlphaFoldDB" id="A0A1J4Q9B8"/>
<keyword evidence="2" id="KW-1185">Reference proteome</keyword>
<gene>
    <name evidence="1" type="ORF">BFR47_06975</name>
</gene>
<dbReference type="Proteomes" id="UP000243073">
    <property type="component" value="Unassembled WGS sequence"/>
</dbReference>
<protein>
    <submittedName>
        <fullName evidence="1">NrdH-redoxin</fullName>
    </submittedName>
</protein>
<dbReference type="RefSeq" id="WP_071474112.1">
    <property type="nucleotide sequence ID" value="NZ_MDKE01000069.1"/>
</dbReference>
<organism evidence="1 2">
    <name type="scientific">Oceanisphaera psychrotolerans</name>
    <dbReference type="NCBI Taxonomy" id="1414654"/>
    <lineage>
        <taxon>Bacteria</taxon>
        <taxon>Pseudomonadati</taxon>
        <taxon>Pseudomonadota</taxon>
        <taxon>Gammaproteobacteria</taxon>
        <taxon>Aeromonadales</taxon>
        <taxon>Aeromonadaceae</taxon>
        <taxon>Oceanisphaera</taxon>
    </lineage>
</organism>
<dbReference type="PANTHER" id="PTHR33558">
    <property type="entry name" value="GLUTAREDOXIN-LIKE PROTEIN C5ORF63 HOMOLOG"/>
    <property type="match status" value="1"/>
</dbReference>
<accession>A0A1J4Q9B8</accession>
<dbReference type="Gene3D" id="3.40.30.10">
    <property type="entry name" value="Glutaredoxin"/>
    <property type="match status" value="1"/>
</dbReference>
<name>A0A1J4Q9B8_9GAMM</name>
<dbReference type="STRING" id="1414654.BFR47_06975"/>
<comment type="caution">
    <text evidence="1">The sequence shown here is derived from an EMBL/GenBank/DDBJ whole genome shotgun (WGS) entry which is preliminary data.</text>
</comment>